<dbReference type="Proteomes" id="UP001165378">
    <property type="component" value="Unassembled WGS sequence"/>
</dbReference>
<proteinExistence type="predicted"/>
<dbReference type="AlphaFoldDB" id="A0AA41PV61"/>
<dbReference type="EMBL" id="JAKFHA010000001">
    <property type="protein sequence ID" value="MCF2526338.1"/>
    <property type="molecule type" value="Genomic_DNA"/>
</dbReference>
<protein>
    <submittedName>
        <fullName evidence="1">Uncharacterized protein</fullName>
    </submittedName>
</protein>
<reference evidence="1" key="1">
    <citation type="submission" date="2022-01" db="EMBL/GenBank/DDBJ databases">
        <title>Genome-Based Taxonomic Classification of the Phylum Actinobacteria.</title>
        <authorList>
            <person name="Gao Y."/>
        </authorList>
    </citation>
    <scope>NUCLEOTIDE SEQUENCE</scope>
    <source>
        <strain evidence="1">KLBMP 8922</strain>
    </source>
</reference>
<evidence type="ECO:0000313" key="1">
    <source>
        <dbReference type="EMBL" id="MCF2526338.1"/>
    </source>
</evidence>
<dbReference type="RefSeq" id="WP_235050378.1">
    <property type="nucleotide sequence ID" value="NZ_JAKFHA010000001.1"/>
</dbReference>
<name>A0AA41PV61_9ACTN</name>
<gene>
    <name evidence="1" type="ORF">LZ495_03755</name>
</gene>
<evidence type="ECO:0000313" key="2">
    <source>
        <dbReference type="Proteomes" id="UP001165378"/>
    </source>
</evidence>
<accession>A0AA41PV61</accession>
<sequence length="353" mass="37623">MAASVMPAADTLTRTLLAARDADWRAWTRDDLERVVATLSWRAAAHDTFELDPGVPGLLCRWQPAEDGDAGAAPSPVLRFEVPIPVPTPGPDLPPPSGPGRSLGFGAGLSGESWGLPGAAFPRDRDRELDAAHTRLVAAVTAALGPAPWRGGPGAWLRWRGKAITLRLARDHARGALTMDLFPTMAWEAREQGEFAAAHGLGGLPYDWCVSRPDMALAELFLPFGPDPSDWDDFAAALPELLASAVTDLPLVGWIEPILLVIGDVAHPSRTVELRIGQDRLELGGIPGLARQVWLRPGADHGRRAGGLLLDAFAAWDITAASGMRVRSWTSGGYVDFPGLGVRPEGTHPDDLA</sequence>
<organism evidence="1 2">
    <name type="scientific">Yinghuangia soli</name>
    <dbReference type="NCBI Taxonomy" id="2908204"/>
    <lineage>
        <taxon>Bacteria</taxon>
        <taxon>Bacillati</taxon>
        <taxon>Actinomycetota</taxon>
        <taxon>Actinomycetes</taxon>
        <taxon>Kitasatosporales</taxon>
        <taxon>Streptomycetaceae</taxon>
        <taxon>Yinghuangia</taxon>
    </lineage>
</organism>
<keyword evidence="2" id="KW-1185">Reference proteome</keyword>
<comment type="caution">
    <text evidence="1">The sequence shown here is derived from an EMBL/GenBank/DDBJ whole genome shotgun (WGS) entry which is preliminary data.</text>
</comment>